<proteinExistence type="predicted"/>
<dbReference type="Pfam" id="PF06541">
    <property type="entry name" value="ABC_trans_CmpB"/>
    <property type="match status" value="1"/>
</dbReference>
<feature type="transmembrane region" description="Helical" evidence="2">
    <location>
        <begin position="45"/>
        <end position="65"/>
    </location>
</feature>
<evidence type="ECO:0000256" key="2">
    <source>
        <dbReference type="SAM" id="Phobius"/>
    </source>
</evidence>
<comment type="caution">
    <text evidence="3">The sequence shown here is derived from an EMBL/GenBank/DDBJ whole genome shotgun (WGS) entry which is preliminary data.</text>
</comment>
<evidence type="ECO:0000256" key="1">
    <source>
        <dbReference type="SAM" id="Coils"/>
    </source>
</evidence>
<feature type="transmembrane region" description="Helical" evidence="2">
    <location>
        <begin position="71"/>
        <end position="91"/>
    </location>
</feature>
<feature type="coiled-coil region" evidence="1">
    <location>
        <begin position="231"/>
        <end position="265"/>
    </location>
</feature>
<feature type="transmembrane region" description="Helical" evidence="2">
    <location>
        <begin position="153"/>
        <end position="175"/>
    </location>
</feature>
<dbReference type="InterPro" id="IPR010540">
    <property type="entry name" value="CmpB_TMEM229"/>
</dbReference>
<accession>A0A9D9DVF3</accession>
<name>A0A9D9DVF3_9FIRM</name>
<evidence type="ECO:0000313" key="4">
    <source>
        <dbReference type="Proteomes" id="UP000823611"/>
    </source>
</evidence>
<feature type="transmembrane region" description="Helical" evidence="2">
    <location>
        <begin position="12"/>
        <end position="33"/>
    </location>
</feature>
<keyword evidence="2" id="KW-0812">Transmembrane</keyword>
<feature type="transmembrane region" description="Helical" evidence="2">
    <location>
        <begin position="112"/>
        <end position="133"/>
    </location>
</feature>
<dbReference type="Proteomes" id="UP000823611">
    <property type="component" value="Unassembled WGS sequence"/>
</dbReference>
<reference evidence="3" key="1">
    <citation type="submission" date="2020-10" db="EMBL/GenBank/DDBJ databases">
        <authorList>
            <person name="Gilroy R."/>
        </authorList>
    </citation>
    <scope>NUCLEOTIDE SEQUENCE</scope>
    <source>
        <strain evidence="3">F6-4510</strain>
    </source>
</reference>
<gene>
    <name evidence="3" type="ORF">IAC55_01090</name>
</gene>
<keyword evidence="2" id="KW-0472">Membrane</keyword>
<keyword evidence="1" id="KW-0175">Coiled coil</keyword>
<organism evidence="3 4">
    <name type="scientific">Candidatus Fimicola merdigallinarum</name>
    <dbReference type="NCBI Taxonomy" id="2840819"/>
    <lineage>
        <taxon>Bacteria</taxon>
        <taxon>Bacillati</taxon>
        <taxon>Bacillota</taxon>
        <taxon>Clostridia</taxon>
        <taxon>Lachnospirales</taxon>
        <taxon>Lachnospiraceae</taxon>
        <taxon>Lachnospiraceae incertae sedis</taxon>
        <taxon>Candidatus Fimicola</taxon>
    </lineage>
</organism>
<sequence>MWYINIGSIDLFHLFYMFIIYSFAGWVMETVLVSVQSKEFVNRGFMNGPFCPIYGTGAVAVYLFLTPVQNNIFAVIILGGLIATVIEYFTSLAMEKLFNAKWWDYSDKKFNVNGRICLSISVCWGFLSAFMLKVMQPLSISLIDKIPRTFGEILGTMLIGYFISDISLTVFNILAMNSKLESINTLKEEFISKLEELPYFNKKEELKEKFINAKNPEFLTELKFNIEKELEKHYNEKYEHYIEKRENLENTINELKARFSSRKENLTKINSVEKRIIRAFPNIKSVKFHDEMMDLKEYLRNKRRR</sequence>
<protein>
    <recommendedName>
        <fullName evidence="5">PF06541 family protein</fullName>
    </recommendedName>
</protein>
<evidence type="ECO:0000313" key="3">
    <source>
        <dbReference type="EMBL" id="MBO8433902.1"/>
    </source>
</evidence>
<dbReference type="AlphaFoldDB" id="A0A9D9DVF3"/>
<keyword evidence="2" id="KW-1133">Transmembrane helix</keyword>
<evidence type="ECO:0008006" key="5">
    <source>
        <dbReference type="Google" id="ProtNLM"/>
    </source>
</evidence>
<reference evidence="3" key="2">
    <citation type="journal article" date="2021" name="PeerJ">
        <title>Extensive microbial diversity within the chicken gut microbiome revealed by metagenomics and culture.</title>
        <authorList>
            <person name="Gilroy R."/>
            <person name="Ravi A."/>
            <person name="Getino M."/>
            <person name="Pursley I."/>
            <person name="Horton D.L."/>
            <person name="Alikhan N.F."/>
            <person name="Baker D."/>
            <person name="Gharbi K."/>
            <person name="Hall N."/>
            <person name="Watson M."/>
            <person name="Adriaenssens E.M."/>
            <person name="Foster-Nyarko E."/>
            <person name="Jarju S."/>
            <person name="Secka A."/>
            <person name="Antonio M."/>
            <person name="Oren A."/>
            <person name="Chaudhuri R.R."/>
            <person name="La Ragione R."/>
            <person name="Hildebrand F."/>
            <person name="Pallen M.J."/>
        </authorList>
    </citation>
    <scope>NUCLEOTIDE SEQUENCE</scope>
    <source>
        <strain evidence="3">F6-4510</strain>
    </source>
</reference>
<dbReference type="EMBL" id="JADIMX010000024">
    <property type="protein sequence ID" value="MBO8433902.1"/>
    <property type="molecule type" value="Genomic_DNA"/>
</dbReference>